<dbReference type="InterPro" id="IPR036995">
    <property type="entry name" value="MPG_sf"/>
</dbReference>
<evidence type="ECO:0000256" key="3">
    <source>
        <dbReference type="ARBA" id="ARBA00022801"/>
    </source>
</evidence>
<protein>
    <recommendedName>
        <fullName evidence="5">Putative 3-methyladenine DNA glycosylase</fullName>
        <ecNumber evidence="5">3.2.2.-</ecNumber>
    </recommendedName>
</protein>
<organism evidence="7 8">
    <name type="scientific">Paramicrobacterium agarici</name>
    <dbReference type="NCBI Taxonomy" id="630514"/>
    <lineage>
        <taxon>Bacteria</taxon>
        <taxon>Bacillati</taxon>
        <taxon>Actinomycetota</taxon>
        <taxon>Actinomycetes</taxon>
        <taxon>Micrococcales</taxon>
        <taxon>Microbacteriaceae</taxon>
        <taxon>Paramicrobacterium</taxon>
    </lineage>
</organism>
<dbReference type="AlphaFoldDB" id="A0A2A9DY67"/>
<dbReference type="PANTHER" id="PTHR10429">
    <property type="entry name" value="DNA-3-METHYLADENINE GLYCOSYLASE"/>
    <property type="match status" value="1"/>
</dbReference>
<evidence type="ECO:0000256" key="4">
    <source>
        <dbReference type="ARBA" id="ARBA00023204"/>
    </source>
</evidence>
<evidence type="ECO:0000256" key="2">
    <source>
        <dbReference type="ARBA" id="ARBA00022763"/>
    </source>
</evidence>
<reference evidence="7 8" key="1">
    <citation type="submission" date="2017-10" db="EMBL/GenBank/DDBJ databases">
        <title>Sequencing the genomes of 1000 actinobacteria strains.</title>
        <authorList>
            <person name="Klenk H.-P."/>
        </authorList>
    </citation>
    <scope>NUCLEOTIDE SEQUENCE [LARGE SCALE GENOMIC DNA]</scope>
    <source>
        <strain evidence="7 8">DSM 21798</strain>
    </source>
</reference>
<dbReference type="SUPFAM" id="SSF50486">
    <property type="entry name" value="FMT C-terminal domain-like"/>
    <property type="match status" value="1"/>
</dbReference>
<accession>A0A2A9DY67</accession>
<keyword evidence="4 5" id="KW-0234">DNA repair</keyword>
<dbReference type="GO" id="GO:0006284">
    <property type="term" value="P:base-excision repair"/>
    <property type="evidence" value="ECO:0007669"/>
    <property type="project" value="InterPro"/>
</dbReference>
<dbReference type="EC" id="3.2.2.-" evidence="5"/>
<dbReference type="RefSeq" id="WP_098407461.1">
    <property type="nucleotide sequence ID" value="NZ_PDJE01000001.1"/>
</dbReference>
<comment type="similarity">
    <text evidence="1 5">Belongs to the DNA glycosylase MPG family.</text>
</comment>
<keyword evidence="2 5" id="KW-0227">DNA damage</keyword>
<dbReference type="EMBL" id="PDJE01000001">
    <property type="protein sequence ID" value="PFG31075.1"/>
    <property type="molecule type" value="Genomic_DNA"/>
</dbReference>
<dbReference type="NCBIfam" id="TIGR00567">
    <property type="entry name" value="3mg"/>
    <property type="match status" value="1"/>
</dbReference>
<name>A0A2A9DY67_9MICO</name>
<dbReference type="GO" id="GO:0003677">
    <property type="term" value="F:DNA binding"/>
    <property type="evidence" value="ECO:0007669"/>
    <property type="project" value="InterPro"/>
</dbReference>
<dbReference type="InterPro" id="IPR003180">
    <property type="entry name" value="MPG"/>
</dbReference>
<evidence type="ECO:0000256" key="5">
    <source>
        <dbReference type="HAMAP-Rule" id="MF_00527"/>
    </source>
</evidence>
<dbReference type="PANTHER" id="PTHR10429:SF0">
    <property type="entry name" value="DNA-3-METHYLADENINE GLYCOSYLASE"/>
    <property type="match status" value="1"/>
</dbReference>
<dbReference type="InterPro" id="IPR011034">
    <property type="entry name" value="Formyl_transferase-like_C_sf"/>
</dbReference>
<comment type="caution">
    <text evidence="7">The sequence shown here is derived from an EMBL/GenBank/DDBJ whole genome shotgun (WGS) entry which is preliminary data.</text>
</comment>
<evidence type="ECO:0000313" key="7">
    <source>
        <dbReference type="EMBL" id="PFG31075.1"/>
    </source>
</evidence>
<proteinExistence type="inferred from homology"/>
<dbReference type="CDD" id="cd00540">
    <property type="entry name" value="AAG"/>
    <property type="match status" value="1"/>
</dbReference>
<keyword evidence="3 5" id="KW-0378">Hydrolase</keyword>
<evidence type="ECO:0000256" key="1">
    <source>
        <dbReference type="ARBA" id="ARBA00009232"/>
    </source>
</evidence>
<dbReference type="GO" id="GO:0003905">
    <property type="term" value="F:alkylbase DNA N-glycosylase activity"/>
    <property type="evidence" value="ECO:0007669"/>
    <property type="project" value="InterPro"/>
</dbReference>
<gene>
    <name evidence="7" type="ORF">ATJ78_2021</name>
</gene>
<dbReference type="Pfam" id="PF02245">
    <property type="entry name" value="Pur_DNA_glyco"/>
    <property type="match status" value="1"/>
</dbReference>
<dbReference type="NCBIfam" id="NF002003">
    <property type="entry name" value="PRK00802.1-3"/>
    <property type="match status" value="1"/>
</dbReference>
<dbReference type="Proteomes" id="UP000221369">
    <property type="component" value="Unassembled WGS sequence"/>
</dbReference>
<keyword evidence="8" id="KW-1185">Reference proteome</keyword>
<feature type="region of interest" description="Disordered" evidence="6">
    <location>
        <begin position="193"/>
        <end position="216"/>
    </location>
</feature>
<dbReference type="Gene3D" id="3.10.300.10">
    <property type="entry name" value="Methylpurine-DNA glycosylase (MPG)"/>
    <property type="match status" value="1"/>
</dbReference>
<evidence type="ECO:0000313" key="8">
    <source>
        <dbReference type="Proteomes" id="UP000221369"/>
    </source>
</evidence>
<sequence length="216" mass="23406">MALERSTLMESAVDLGPELLGSLISHTTEEGTVTIRLTELEAYVGNGVDPGSHAHRGKTKRNATMFGEPGHLYAYFTYGMHVCGNIVCAPAEQPSGLLMRGGEVVEGIDIARRRRATAKSDRDLARGPGRLAVALGIQLADNGSDLFAAPFELREGQKPQSVLSGPRTGVSGLGGSDLYPWRFWIEGDRTVSPYKRHPRSRVAVSRSRGSRRPRPP</sequence>
<evidence type="ECO:0000256" key="6">
    <source>
        <dbReference type="SAM" id="MobiDB-lite"/>
    </source>
</evidence>
<dbReference type="HAMAP" id="MF_00527">
    <property type="entry name" value="3MGH"/>
    <property type="match status" value="1"/>
</dbReference>